<proteinExistence type="predicted"/>
<dbReference type="AlphaFoldDB" id="A0A9D8KG43"/>
<evidence type="ECO:0008006" key="4">
    <source>
        <dbReference type="Google" id="ProtNLM"/>
    </source>
</evidence>
<feature type="transmembrane region" description="Helical" evidence="1">
    <location>
        <begin position="92"/>
        <end position="112"/>
    </location>
</feature>
<keyword evidence="1" id="KW-0812">Transmembrane</keyword>
<evidence type="ECO:0000313" key="3">
    <source>
        <dbReference type="Proteomes" id="UP000809273"/>
    </source>
</evidence>
<keyword evidence="1" id="KW-1133">Transmembrane helix</keyword>
<organism evidence="2 3">
    <name type="scientific">Candidatus Zymogenus saltonus</name>
    <dbReference type="NCBI Taxonomy" id="2844893"/>
    <lineage>
        <taxon>Bacteria</taxon>
        <taxon>Deltaproteobacteria</taxon>
        <taxon>Candidatus Zymogenia</taxon>
        <taxon>Candidatus Zymogeniales</taxon>
        <taxon>Candidatus Zymogenaceae</taxon>
        <taxon>Candidatus Zymogenus</taxon>
    </lineage>
</organism>
<reference evidence="2" key="1">
    <citation type="journal article" date="2021" name="Environ. Microbiol.">
        <title>Genomic characterization of three novel Desulfobacterota classes expand the metabolic and phylogenetic diversity of the phylum.</title>
        <authorList>
            <person name="Murphy C.L."/>
            <person name="Biggerstaff J."/>
            <person name="Eichhorn A."/>
            <person name="Ewing E."/>
            <person name="Shahan R."/>
            <person name="Soriano D."/>
            <person name="Stewart S."/>
            <person name="VanMol K."/>
            <person name="Walker R."/>
            <person name="Walters P."/>
            <person name="Elshahed M.S."/>
            <person name="Youssef N.H."/>
        </authorList>
    </citation>
    <scope>NUCLEOTIDE SEQUENCE</scope>
    <source>
        <strain evidence="2">Zod_Metabat.24</strain>
    </source>
</reference>
<reference evidence="2" key="2">
    <citation type="submission" date="2021-01" db="EMBL/GenBank/DDBJ databases">
        <authorList>
            <person name="Hahn C.R."/>
            <person name="Youssef N.H."/>
            <person name="Elshahed M."/>
        </authorList>
    </citation>
    <scope>NUCLEOTIDE SEQUENCE</scope>
    <source>
        <strain evidence="2">Zod_Metabat.24</strain>
    </source>
</reference>
<name>A0A9D8KG43_9DELT</name>
<evidence type="ECO:0000313" key="2">
    <source>
        <dbReference type="EMBL" id="MBN1574116.1"/>
    </source>
</evidence>
<evidence type="ECO:0000256" key="1">
    <source>
        <dbReference type="SAM" id="Phobius"/>
    </source>
</evidence>
<feature type="transmembrane region" description="Helical" evidence="1">
    <location>
        <begin position="44"/>
        <end position="61"/>
    </location>
</feature>
<sequence>MKSKHGGKLKETFRALALILLLFASLQEISGLLLKWTGSAGDCLLLALFLIPALSAVPIYFRIKPFKYVALIASLVILSLNIYQMAKIGVSIPLIATSISLLFAIIILFSLIRADKHNQ</sequence>
<gene>
    <name evidence="2" type="ORF">JW984_13045</name>
</gene>
<accession>A0A9D8KG43</accession>
<feature type="transmembrane region" description="Helical" evidence="1">
    <location>
        <begin position="68"/>
        <end position="86"/>
    </location>
</feature>
<comment type="caution">
    <text evidence="2">The sequence shown here is derived from an EMBL/GenBank/DDBJ whole genome shotgun (WGS) entry which is preliminary data.</text>
</comment>
<dbReference type="EMBL" id="JAFGIX010000065">
    <property type="protein sequence ID" value="MBN1574116.1"/>
    <property type="molecule type" value="Genomic_DNA"/>
</dbReference>
<protein>
    <recommendedName>
        <fullName evidence="4">DUF2069 domain-containing protein</fullName>
    </recommendedName>
</protein>
<dbReference type="Proteomes" id="UP000809273">
    <property type="component" value="Unassembled WGS sequence"/>
</dbReference>
<keyword evidence="1" id="KW-0472">Membrane</keyword>